<dbReference type="AlphaFoldDB" id="B1Y7X9"/>
<keyword evidence="4" id="KW-1185">Reference proteome</keyword>
<organism evidence="3 4">
    <name type="scientific">Leptothrix cholodnii (strain ATCC 51168 / LMG 8142 / SP-6)</name>
    <name type="common">Leptothrix discophora (strain SP-6)</name>
    <dbReference type="NCBI Taxonomy" id="395495"/>
    <lineage>
        <taxon>Bacteria</taxon>
        <taxon>Pseudomonadati</taxon>
        <taxon>Pseudomonadota</taxon>
        <taxon>Betaproteobacteria</taxon>
        <taxon>Burkholderiales</taxon>
        <taxon>Sphaerotilaceae</taxon>
        <taxon>Leptothrix</taxon>
    </lineage>
</organism>
<dbReference type="HOGENOM" id="CLU_2717460_0_0_4"/>
<dbReference type="KEGG" id="lch:Lcho_1453"/>
<reference evidence="3 4" key="1">
    <citation type="submission" date="2008-03" db="EMBL/GenBank/DDBJ databases">
        <title>Complete sequence of Leptothrix cholodnii SP-6.</title>
        <authorList>
            <consortium name="US DOE Joint Genome Institute"/>
            <person name="Copeland A."/>
            <person name="Lucas S."/>
            <person name="Lapidus A."/>
            <person name="Glavina del Rio T."/>
            <person name="Dalin E."/>
            <person name="Tice H."/>
            <person name="Bruce D."/>
            <person name="Goodwin L."/>
            <person name="Pitluck S."/>
            <person name="Chertkov O."/>
            <person name="Brettin T."/>
            <person name="Detter J.C."/>
            <person name="Han C."/>
            <person name="Kuske C.R."/>
            <person name="Schmutz J."/>
            <person name="Larimer F."/>
            <person name="Land M."/>
            <person name="Hauser L."/>
            <person name="Kyrpides N."/>
            <person name="Lykidis A."/>
            <person name="Emerson D."/>
            <person name="Richardson P."/>
        </authorList>
    </citation>
    <scope>NUCLEOTIDE SEQUENCE [LARGE SCALE GENOMIC DNA]</scope>
    <source>
        <strain evidence="4">ATCC 51168 / LMG 8142 / SP-6</strain>
    </source>
</reference>
<evidence type="ECO:0000313" key="3">
    <source>
        <dbReference type="EMBL" id="ACB33721.1"/>
    </source>
</evidence>
<evidence type="ECO:0000313" key="4">
    <source>
        <dbReference type="Proteomes" id="UP000001693"/>
    </source>
</evidence>
<keyword evidence="2" id="KW-0812">Transmembrane</keyword>
<feature type="transmembrane region" description="Helical" evidence="2">
    <location>
        <begin position="27"/>
        <end position="47"/>
    </location>
</feature>
<feature type="region of interest" description="Disordered" evidence="1">
    <location>
        <begin position="44"/>
        <end position="72"/>
    </location>
</feature>
<protein>
    <submittedName>
        <fullName evidence="3">Uncharacterized protein</fullName>
    </submittedName>
</protein>
<sequence>MRGYISDTHIAVRCVIQLPKDSPMSKFVPFLIAAFMASISVGSFAGSHGGAPKDCKKDDTREECKKMKDEKK</sequence>
<feature type="compositionally biased region" description="Basic and acidic residues" evidence="1">
    <location>
        <begin position="51"/>
        <end position="72"/>
    </location>
</feature>
<gene>
    <name evidence="3" type="ordered locus">Lcho_1453</name>
</gene>
<dbReference type="STRING" id="395495.Lcho_1453"/>
<dbReference type="EMBL" id="CP001013">
    <property type="protein sequence ID" value="ACB33721.1"/>
    <property type="molecule type" value="Genomic_DNA"/>
</dbReference>
<evidence type="ECO:0000256" key="1">
    <source>
        <dbReference type="SAM" id="MobiDB-lite"/>
    </source>
</evidence>
<proteinExistence type="predicted"/>
<keyword evidence="2" id="KW-0472">Membrane</keyword>
<name>B1Y7X9_LEPCP</name>
<dbReference type="Proteomes" id="UP000001693">
    <property type="component" value="Chromosome"/>
</dbReference>
<keyword evidence="2" id="KW-1133">Transmembrane helix</keyword>
<evidence type="ECO:0000256" key="2">
    <source>
        <dbReference type="SAM" id="Phobius"/>
    </source>
</evidence>
<accession>B1Y7X9</accession>